<evidence type="ECO:0000256" key="5">
    <source>
        <dbReference type="ARBA" id="ARBA00022989"/>
    </source>
</evidence>
<keyword evidence="14" id="KW-1185">Reference proteome</keyword>
<evidence type="ECO:0000256" key="4">
    <source>
        <dbReference type="ARBA" id="ARBA00022857"/>
    </source>
</evidence>
<dbReference type="Gene3D" id="3.40.50.720">
    <property type="entry name" value="NAD(P)-binding Rossmann-like Domain"/>
    <property type="match status" value="1"/>
</dbReference>
<evidence type="ECO:0000256" key="2">
    <source>
        <dbReference type="ARBA" id="ARBA00006484"/>
    </source>
</evidence>
<dbReference type="Pfam" id="PF00106">
    <property type="entry name" value="adh_short"/>
    <property type="match status" value="1"/>
</dbReference>
<dbReference type="SUPFAM" id="SSF51735">
    <property type="entry name" value="NAD(P)-binding Rossmann-fold domains"/>
    <property type="match status" value="1"/>
</dbReference>
<accession>A0A1E1JVF8</accession>
<dbReference type="InterPro" id="IPR036291">
    <property type="entry name" value="NAD(P)-bd_dom_sf"/>
</dbReference>
<evidence type="ECO:0000256" key="3">
    <source>
        <dbReference type="ARBA" id="ARBA00022692"/>
    </source>
</evidence>
<evidence type="ECO:0000256" key="1">
    <source>
        <dbReference type="ARBA" id="ARBA00004141"/>
    </source>
</evidence>
<dbReference type="GO" id="GO:0016020">
    <property type="term" value="C:membrane"/>
    <property type="evidence" value="ECO:0007669"/>
    <property type="project" value="UniProtKB-SubCell"/>
</dbReference>
<evidence type="ECO:0000256" key="8">
    <source>
        <dbReference type="ARBA" id="ARBA00023136"/>
    </source>
</evidence>
<dbReference type="EMBL" id="FJUW01000003">
    <property type="protein sequence ID" value="CZS89828.1"/>
    <property type="molecule type" value="Genomic_DNA"/>
</dbReference>
<dbReference type="PANTHER" id="PTHR24322:SF736">
    <property type="entry name" value="RETINOL DEHYDROGENASE 10"/>
    <property type="match status" value="1"/>
</dbReference>
<comment type="similarity">
    <text evidence="2 12">Belongs to the short-chain dehydrogenases/reductases (SDR) family.</text>
</comment>
<evidence type="ECO:0000256" key="10">
    <source>
        <dbReference type="ARBA" id="ARBA00068717"/>
    </source>
</evidence>
<dbReference type="CDD" id="cd05339">
    <property type="entry name" value="17beta-HSDXI-like_SDR_c"/>
    <property type="match status" value="1"/>
</dbReference>
<comment type="caution">
    <text evidence="13">The sequence shown here is derived from an EMBL/GenBank/DDBJ whole genome shotgun (WGS) entry which is preliminary data.</text>
</comment>
<dbReference type="Proteomes" id="UP000178129">
    <property type="component" value="Unassembled WGS sequence"/>
</dbReference>
<evidence type="ECO:0000256" key="11">
    <source>
        <dbReference type="ARBA" id="ARBA00082544"/>
    </source>
</evidence>
<evidence type="ECO:0000256" key="9">
    <source>
        <dbReference type="ARBA" id="ARBA00059620"/>
    </source>
</evidence>
<proteinExistence type="inferred from homology"/>
<keyword evidence="8" id="KW-0472">Membrane</keyword>
<dbReference type="PANTHER" id="PTHR24322">
    <property type="entry name" value="PKSB"/>
    <property type="match status" value="1"/>
</dbReference>
<evidence type="ECO:0000256" key="6">
    <source>
        <dbReference type="ARBA" id="ARBA00023002"/>
    </source>
</evidence>
<keyword evidence="5" id="KW-1133">Transmembrane helix</keyword>
<name>A0A1E1JVF8_9HELO</name>
<gene>
    <name evidence="13" type="ORF">RCO7_02418</name>
</gene>
<dbReference type="PRINTS" id="PR00081">
    <property type="entry name" value="GDHRDH"/>
</dbReference>
<keyword evidence="3" id="KW-0812">Transmembrane</keyword>
<dbReference type="InParanoid" id="A0A1E1JVF8"/>
<protein>
    <recommendedName>
        <fullName evidence="10">Short-chain dehydrogenase/reductase 3</fullName>
    </recommendedName>
    <alternativeName>
        <fullName evidence="11">Retinal short-chain dehydrogenase/reductase 1</fullName>
    </alternativeName>
</protein>
<dbReference type="PRINTS" id="PR00080">
    <property type="entry name" value="SDRFAMILY"/>
</dbReference>
<comment type="function">
    <text evidence="9">Catalyzes the reduction of all-trans-retinal to all-trans-retinol in the presence of NADPH.</text>
</comment>
<evidence type="ECO:0000313" key="14">
    <source>
        <dbReference type="Proteomes" id="UP000178129"/>
    </source>
</evidence>
<sequence>MAPSKIAPVRLLTAPIRLAAFDPRATAALLVAAVCYPEKIRSIFPVYFHSCISSPGFIRTLKTLLGLGIVRAINRKLSQYGSNNWKSDDTFIKSQEVVLITGGSSGIGELMAYDFAKRGVKVIVMDLRQPKNPFPSGIHFYQCDVTKSADISAAAAEIRKTHGDPTVLINNAGIGTGQSILEEPEDRVRLTFEVNTMAHFWTTKEFVPAMIKKNHGHIVTVASMASYLVHAQNVDYSCTKASALAFHEGLTSELRSRYKAPNVRTTVVNPGWVRTPLIDKLTSDPRFKDPVLEAEDVANTIVSQVVRGRGGQLILPEAYNIATTIRSWPSWLQIGARNYLADNFMDETFTGLQMTECARPNVALGPLSGSSHAGPDARVLPDMSGAGLDRIDVSMSRNITRLAGWLKTGSYQMDHLESTDR</sequence>
<comment type="subcellular location">
    <subcellularLocation>
        <location evidence="1">Membrane</location>
        <topology evidence="1">Multi-pass membrane protein</topology>
    </subcellularLocation>
</comment>
<reference evidence="14" key="1">
    <citation type="submission" date="2016-03" db="EMBL/GenBank/DDBJ databases">
        <authorList>
            <person name="Ploux O."/>
        </authorList>
    </citation>
    <scope>NUCLEOTIDE SEQUENCE [LARGE SCALE GENOMIC DNA]</scope>
    <source>
        <strain evidence="14">UK7</strain>
    </source>
</reference>
<keyword evidence="7" id="KW-0443">Lipid metabolism</keyword>
<organism evidence="13 14">
    <name type="scientific">Rhynchosporium graminicola</name>
    <dbReference type="NCBI Taxonomy" id="2792576"/>
    <lineage>
        <taxon>Eukaryota</taxon>
        <taxon>Fungi</taxon>
        <taxon>Dikarya</taxon>
        <taxon>Ascomycota</taxon>
        <taxon>Pezizomycotina</taxon>
        <taxon>Leotiomycetes</taxon>
        <taxon>Helotiales</taxon>
        <taxon>Ploettnerulaceae</taxon>
        <taxon>Rhynchosporium</taxon>
    </lineage>
</organism>
<evidence type="ECO:0000256" key="7">
    <source>
        <dbReference type="ARBA" id="ARBA00023098"/>
    </source>
</evidence>
<dbReference type="FunFam" id="3.40.50.720:FF:000131">
    <property type="entry name" value="Short-chain dehydrogenase/reductase 3"/>
    <property type="match status" value="1"/>
</dbReference>
<keyword evidence="6" id="KW-0560">Oxidoreductase</keyword>
<evidence type="ECO:0000256" key="12">
    <source>
        <dbReference type="RuleBase" id="RU000363"/>
    </source>
</evidence>
<evidence type="ECO:0000313" key="13">
    <source>
        <dbReference type="EMBL" id="CZS89828.1"/>
    </source>
</evidence>
<keyword evidence="4" id="KW-0521">NADP</keyword>
<dbReference type="AlphaFoldDB" id="A0A1E1JVF8"/>
<dbReference type="GO" id="GO:0052650">
    <property type="term" value="F:all-trans-retinol dehydrogenase (NADP+) activity"/>
    <property type="evidence" value="ECO:0007669"/>
    <property type="project" value="UniProtKB-ARBA"/>
</dbReference>
<dbReference type="STRING" id="914237.A0A1E1JVF8"/>
<dbReference type="InterPro" id="IPR002347">
    <property type="entry name" value="SDR_fam"/>
</dbReference>
<dbReference type="FunCoup" id="A0A1E1JVF8">
    <property type="interactions" value="528"/>
</dbReference>